<organism evidence="4 5">
    <name type="scientific">Hyaloperonospora brassicae</name>
    <name type="common">Brassica downy mildew</name>
    <name type="synonym">Peronospora brassicae</name>
    <dbReference type="NCBI Taxonomy" id="162125"/>
    <lineage>
        <taxon>Eukaryota</taxon>
        <taxon>Sar</taxon>
        <taxon>Stramenopiles</taxon>
        <taxon>Oomycota</taxon>
        <taxon>Peronosporomycetes</taxon>
        <taxon>Peronosporales</taxon>
        <taxon>Peronosporaceae</taxon>
        <taxon>Hyaloperonospora</taxon>
    </lineage>
</organism>
<dbReference type="SMART" id="SM00671">
    <property type="entry name" value="SEL1"/>
    <property type="match status" value="8"/>
</dbReference>
<accession>A0AAV0TEQ3</accession>
<dbReference type="Proteomes" id="UP001162031">
    <property type="component" value="Unassembled WGS sequence"/>
</dbReference>
<dbReference type="GO" id="GO:0036503">
    <property type="term" value="P:ERAD pathway"/>
    <property type="evidence" value="ECO:0007669"/>
    <property type="project" value="TreeGrafter"/>
</dbReference>
<comment type="caution">
    <text evidence="4">The sequence shown here is derived from an EMBL/GenBank/DDBJ whole genome shotgun (WGS) entry which is preliminary data.</text>
</comment>
<sequence>MIVGLRLVRALLPALYVLATASAASGPRAAELQDAHEATDATEPALASSTDAVEVETWEVQVDGSVFSNEQQQEELQFGRPLDRKKESVLIDEVGHWEPAVGGDEDDDEGEEEEEEAVATEQTASLVLLKASEAFVALINRMEVEGFTAEIVEELEKVVDDRLTNKDPERADDWAFAVTTLSLQQLFEPDAASSNEQTFIDAVNNLYVAADAGVQSALSVRAMLDLIGIPDPGEMEDSTIVRLSRQQKQIRGDRMLSKLLAVHDFTATLAVAYGTLSGRISAPRKSSATDASTDADSVCEAAVPLYHTCAEQNVHIIDSEGGEQIVGVARLSDELLYPPGGSFIDDYDIERLNPLHDENAAVHELELYHDIANNPMDERYPQAMLHLADTYFFGNMAAHVAADRELGARYFRLAADAGNPVAQGNYGMLLARGVGVDRDVQQAIVYFDRAARQKEAFALHGLGVIYFTGDGIPQNVTRALELFEEAIALGYIESHLFLGSAYLQGDGDLPVDEKMAFSHVEAAVDDTDGQSSRALFELGVMHFRGIGTPRSCRTALSLFRPVALHPNVLSALPFSLTKAYECYTRGDYLRAYLHYRLVAELGDEDGQCNAAFLLEHYGDRILKWQWLGLAKSTEDSSSPLLREVLTLYSQASALNDSEAIRKTGVCFHEPWAGVCSSNHTRALERYRFAAELGNVQAGYDCGSMLATGDGVPRDLAAARSCYIKCSEASFPANVPCVLALAGLNILLFIEGIVQKIWVW</sequence>
<feature type="region of interest" description="Disordered" evidence="2">
    <location>
        <begin position="30"/>
        <end position="50"/>
    </location>
</feature>
<dbReference type="Gene3D" id="1.25.40.10">
    <property type="entry name" value="Tetratricopeptide repeat domain"/>
    <property type="match status" value="2"/>
</dbReference>
<dbReference type="InterPro" id="IPR006597">
    <property type="entry name" value="Sel1-like"/>
</dbReference>
<proteinExistence type="inferred from homology"/>
<dbReference type="PANTHER" id="PTHR11102">
    <property type="entry name" value="SEL-1-LIKE PROTEIN"/>
    <property type="match status" value="1"/>
</dbReference>
<protein>
    <recommendedName>
        <fullName evidence="6">RxLR effector protein</fullName>
    </recommendedName>
</protein>
<feature type="chain" id="PRO_5043863692" description="RxLR effector protein" evidence="3">
    <location>
        <begin position="24"/>
        <end position="759"/>
    </location>
</feature>
<dbReference type="InterPro" id="IPR011990">
    <property type="entry name" value="TPR-like_helical_dom_sf"/>
</dbReference>
<evidence type="ECO:0000313" key="5">
    <source>
        <dbReference type="Proteomes" id="UP001162031"/>
    </source>
</evidence>
<dbReference type="PANTHER" id="PTHR11102:SF147">
    <property type="entry name" value="SEL1L ADAPTOR SUBUNIT OF ERAD E3 UBIQUITIN LIGASE"/>
    <property type="match status" value="1"/>
</dbReference>
<evidence type="ECO:0000256" key="1">
    <source>
        <dbReference type="ARBA" id="ARBA00038101"/>
    </source>
</evidence>
<evidence type="ECO:0000313" key="4">
    <source>
        <dbReference type="EMBL" id="CAI5720748.1"/>
    </source>
</evidence>
<dbReference type="InterPro" id="IPR050767">
    <property type="entry name" value="Sel1_AlgK"/>
</dbReference>
<dbReference type="AlphaFoldDB" id="A0AAV0TEQ3"/>
<evidence type="ECO:0008006" key="6">
    <source>
        <dbReference type="Google" id="ProtNLM"/>
    </source>
</evidence>
<dbReference type="GO" id="GO:0005789">
    <property type="term" value="C:endoplasmic reticulum membrane"/>
    <property type="evidence" value="ECO:0007669"/>
    <property type="project" value="TreeGrafter"/>
</dbReference>
<comment type="similarity">
    <text evidence="1">Belongs to the sel-1 family.</text>
</comment>
<feature type="region of interest" description="Disordered" evidence="2">
    <location>
        <begin position="95"/>
        <end position="115"/>
    </location>
</feature>
<evidence type="ECO:0000256" key="2">
    <source>
        <dbReference type="SAM" id="MobiDB-lite"/>
    </source>
</evidence>
<gene>
    <name evidence="4" type="ORF">HBR001_LOCUS2460</name>
</gene>
<dbReference type="EMBL" id="CANTFL010000320">
    <property type="protein sequence ID" value="CAI5720748.1"/>
    <property type="molecule type" value="Genomic_DNA"/>
</dbReference>
<feature type="signal peptide" evidence="3">
    <location>
        <begin position="1"/>
        <end position="23"/>
    </location>
</feature>
<keyword evidence="3" id="KW-0732">Signal</keyword>
<dbReference type="Pfam" id="PF08238">
    <property type="entry name" value="Sel1"/>
    <property type="match status" value="7"/>
</dbReference>
<reference evidence="4" key="1">
    <citation type="submission" date="2022-12" db="EMBL/GenBank/DDBJ databases">
        <authorList>
            <person name="Webb A."/>
        </authorList>
    </citation>
    <scope>NUCLEOTIDE SEQUENCE</scope>
    <source>
        <strain evidence="4">Hp1</strain>
    </source>
</reference>
<evidence type="ECO:0000256" key="3">
    <source>
        <dbReference type="SAM" id="SignalP"/>
    </source>
</evidence>
<feature type="compositionally biased region" description="Acidic residues" evidence="2">
    <location>
        <begin position="103"/>
        <end position="115"/>
    </location>
</feature>
<dbReference type="SUPFAM" id="SSF81901">
    <property type="entry name" value="HCP-like"/>
    <property type="match status" value="3"/>
</dbReference>
<name>A0AAV0TEQ3_HYABA</name>
<keyword evidence="5" id="KW-1185">Reference proteome</keyword>